<dbReference type="EMBL" id="BMJM01000001">
    <property type="protein sequence ID" value="GGE01887.1"/>
    <property type="molecule type" value="Genomic_DNA"/>
</dbReference>
<protein>
    <submittedName>
        <fullName evidence="2">Uncharacterized protein</fullName>
    </submittedName>
</protein>
<dbReference type="Proteomes" id="UP000635071">
    <property type="component" value="Unassembled WGS sequence"/>
</dbReference>
<name>A0A916ZLF2_9SPHN</name>
<organism evidence="2 3">
    <name type="scientific">Sandarakinorhabdus glacialis</name>
    <dbReference type="NCBI Taxonomy" id="1614636"/>
    <lineage>
        <taxon>Bacteria</taxon>
        <taxon>Pseudomonadati</taxon>
        <taxon>Pseudomonadota</taxon>
        <taxon>Alphaproteobacteria</taxon>
        <taxon>Sphingomonadales</taxon>
        <taxon>Sphingosinicellaceae</taxon>
        <taxon>Sandarakinorhabdus</taxon>
    </lineage>
</organism>
<evidence type="ECO:0000313" key="2">
    <source>
        <dbReference type="EMBL" id="GGE01887.1"/>
    </source>
</evidence>
<reference evidence="2" key="1">
    <citation type="journal article" date="2014" name="Int. J. Syst. Evol. Microbiol.">
        <title>Complete genome sequence of Corynebacterium casei LMG S-19264T (=DSM 44701T), isolated from a smear-ripened cheese.</title>
        <authorList>
            <consortium name="US DOE Joint Genome Institute (JGI-PGF)"/>
            <person name="Walter F."/>
            <person name="Albersmeier A."/>
            <person name="Kalinowski J."/>
            <person name="Ruckert C."/>
        </authorList>
    </citation>
    <scope>NUCLEOTIDE SEQUENCE</scope>
    <source>
        <strain evidence="2">CGMCC 1.15519</strain>
    </source>
</reference>
<feature type="region of interest" description="Disordered" evidence="1">
    <location>
        <begin position="114"/>
        <end position="133"/>
    </location>
</feature>
<accession>A0A916ZLF2</accession>
<proteinExistence type="predicted"/>
<feature type="compositionally biased region" description="Gly residues" evidence="1">
    <location>
        <begin position="115"/>
        <end position="133"/>
    </location>
</feature>
<evidence type="ECO:0000313" key="3">
    <source>
        <dbReference type="Proteomes" id="UP000635071"/>
    </source>
</evidence>
<comment type="caution">
    <text evidence="2">The sequence shown here is derived from an EMBL/GenBank/DDBJ whole genome shotgun (WGS) entry which is preliminary data.</text>
</comment>
<dbReference type="AlphaFoldDB" id="A0A916ZLF2"/>
<dbReference type="RefSeq" id="WP_188761351.1">
    <property type="nucleotide sequence ID" value="NZ_BMJM01000001.1"/>
</dbReference>
<evidence type="ECO:0000256" key="1">
    <source>
        <dbReference type="SAM" id="MobiDB-lite"/>
    </source>
</evidence>
<keyword evidence="3" id="KW-1185">Reference proteome</keyword>
<gene>
    <name evidence="2" type="ORF">GCM10011529_05350</name>
</gene>
<reference evidence="2" key="2">
    <citation type="submission" date="2020-09" db="EMBL/GenBank/DDBJ databases">
        <authorList>
            <person name="Sun Q."/>
            <person name="Zhou Y."/>
        </authorList>
    </citation>
    <scope>NUCLEOTIDE SEQUENCE</scope>
    <source>
        <strain evidence="2">CGMCC 1.15519</strain>
    </source>
</reference>
<sequence length="172" mass="17768">MARLIDLLARHTKARNIDVLTYSAGGTVGSDGLALVGREALRKGAVDPRLGEVYPWVSSDVLVALLFHLPPGERGLVAGKTELAPGKVAEYWSFPADYPERLPWVMAGLRERGRGGGGGRAGGGRGEVAGAEGRGGRAVAGRAGSGSAAGLVALRATGGVMRVRLCWLHDGC</sequence>